<dbReference type="EMBL" id="KV064501">
    <property type="protein sequence ID" value="KZV06728.1"/>
    <property type="molecule type" value="Genomic_DNA"/>
</dbReference>
<keyword evidence="2" id="KW-1185">Reference proteome</keyword>
<gene>
    <name evidence="1" type="ORF">F511_45791</name>
</gene>
<reference evidence="1 2" key="1">
    <citation type="journal article" date="2015" name="Proc. Natl. Acad. Sci. U.S.A.">
        <title>The resurrection genome of Boea hygrometrica: A blueprint for survival of dehydration.</title>
        <authorList>
            <person name="Xiao L."/>
            <person name="Yang G."/>
            <person name="Zhang L."/>
            <person name="Yang X."/>
            <person name="Zhao S."/>
            <person name="Ji Z."/>
            <person name="Zhou Q."/>
            <person name="Hu M."/>
            <person name="Wang Y."/>
            <person name="Chen M."/>
            <person name="Xu Y."/>
            <person name="Jin H."/>
            <person name="Xiao X."/>
            <person name="Hu G."/>
            <person name="Bao F."/>
            <person name="Hu Y."/>
            <person name="Wan P."/>
            <person name="Li L."/>
            <person name="Deng X."/>
            <person name="Kuang T."/>
            <person name="Xiang C."/>
            <person name="Zhu J.K."/>
            <person name="Oliver M.J."/>
            <person name="He Y."/>
        </authorList>
    </citation>
    <scope>NUCLEOTIDE SEQUENCE [LARGE SCALE GENOMIC DNA]</scope>
    <source>
        <strain evidence="2">cv. XS01</strain>
    </source>
</reference>
<name>A0A2Z6ZV73_9LAMI</name>
<organism evidence="1 2">
    <name type="scientific">Dorcoceras hygrometricum</name>
    <dbReference type="NCBI Taxonomy" id="472368"/>
    <lineage>
        <taxon>Eukaryota</taxon>
        <taxon>Viridiplantae</taxon>
        <taxon>Streptophyta</taxon>
        <taxon>Embryophyta</taxon>
        <taxon>Tracheophyta</taxon>
        <taxon>Spermatophyta</taxon>
        <taxon>Magnoliopsida</taxon>
        <taxon>eudicotyledons</taxon>
        <taxon>Gunneridae</taxon>
        <taxon>Pentapetalae</taxon>
        <taxon>asterids</taxon>
        <taxon>lamiids</taxon>
        <taxon>Lamiales</taxon>
        <taxon>Gesneriaceae</taxon>
        <taxon>Didymocarpoideae</taxon>
        <taxon>Trichosporeae</taxon>
        <taxon>Loxocarpinae</taxon>
        <taxon>Dorcoceras</taxon>
    </lineage>
</organism>
<evidence type="ECO:0000313" key="1">
    <source>
        <dbReference type="EMBL" id="KZV06728.1"/>
    </source>
</evidence>
<proteinExistence type="predicted"/>
<dbReference type="AlphaFoldDB" id="A0A2Z6ZV73"/>
<accession>A0A2Z6ZV73</accession>
<evidence type="ECO:0000313" key="2">
    <source>
        <dbReference type="Proteomes" id="UP000250235"/>
    </source>
</evidence>
<dbReference type="Proteomes" id="UP000250235">
    <property type="component" value="Unassembled WGS sequence"/>
</dbReference>
<sequence>MTSALMSSQSADDFQQMKRSDVVEEEFQQRATVHQQMLFGQSKLQCPVATQRYPVAMFLSIQSQEIQAQRIVEVARRSSRGDNSTAKQLKTYSKMFVNC</sequence>
<protein>
    <submittedName>
        <fullName evidence="1">Uncharacterized protein</fullName>
    </submittedName>
</protein>